<keyword evidence="6 10" id="KW-0812">Transmembrane</keyword>
<dbReference type="InterPro" id="IPR000515">
    <property type="entry name" value="MetI-like"/>
</dbReference>
<evidence type="ECO:0000256" key="4">
    <source>
        <dbReference type="ARBA" id="ARBA00022475"/>
    </source>
</evidence>
<dbReference type="Pfam" id="PF00528">
    <property type="entry name" value="BPD_transp_1"/>
    <property type="match status" value="1"/>
</dbReference>
<gene>
    <name evidence="12" type="ORF">DC083_00835</name>
</gene>
<feature type="transmembrane region" description="Helical" evidence="10">
    <location>
        <begin position="153"/>
        <end position="177"/>
    </location>
</feature>
<dbReference type="InterPro" id="IPR035906">
    <property type="entry name" value="MetI-like_sf"/>
</dbReference>
<dbReference type="PROSITE" id="PS50928">
    <property type="entry name" value="ABC_TM1"/>
    <property type="match status" value="1"/>
</dbReference>
<evidence type="ECO:0000313" key="12">
    <source>
        <dbReference type="EMBL" id="PWD81772.1"/>
    </source>
</evidence>
<reference evidence="13" key="1">
    <citation type="submission" date="2018-05" db="EMBL/GenBank/DDBJ databases">
        <title>Ignatzschineria dubaiensis sp. nov., isolated from necrotic foot tissues of dromedaries (Camelus dromedarius) and associated maggots in Dubai, United Arab Emirates.</title>
        <authorList>
            <person name="Tsang C.C."/>
            <person name="Tang J.Y.M."/>
            <person name="Fong J.Y.H."/>
            <person name="Kinne J."/>
            <person name="Lee H.H."/>
            <person name="Joseph M."/>
            <person name="Jose S."/>
            <person name="Schuster R.K."/>
            <person name="Tang Y."/>
            <person name="Sivakumar S."/>
            <person name="Chen J.H.K."/>
            <person name="Teng J.L.L."/>
            <person name="Lau S.K.P."/>
            <person name="Wernery U."/>
            <person name="Woo P.C.Y."/>
        </authorList>
    </citation>
    <scope>NUCLEOTIDE SEQUENCE [LARGE SCALE GENOMIC DNA]</scope>
    <source>
        <strain evidence="13">KCTC 22644</strain>
    </source>
</reference>
<dbReference type="GO" id="GO:0022857">
    <property type="term" value="F:transmembrane transporter activity"/>
    <property type="evidence" value="ECO:0007669"/>
    <property type="project" value="InterPro"/>
</dbReference>
<keyword evidence="4" id="KW-1003">Cell membrane</keyword>
<dbReference type="NCBIfam" id="TIGR01726">
    <property type="entry name" value="HEQRo_perm_3TM"/>
    <property type="match status" value="1"/>
</dbReference>
<dbReference type="EMBL" id="QEWQ01000001">
    <property type="protein sequence ID" value="PWD81772.1"/>
    <property type="molecule type" value="Genomic_DNA"/>
</dbReference>
<dbReference type="InterPro" id="IPR051613">
    <property type="entry name" value="ABC_transp_permease_HisMQ"/>
</dbReference>
<dbReference type="OrthoDB" id="9815029at2"/>
<dbReference type="SUPFAM" id="SSF161098">
    <property type="entry name" value="MetI-like"/>
    <property type="match status" value="1"/>
</dbReference>
<feature type="transmembrane region" description="Helical" evidence="10">
    <location>
        <begin position="17"/>
        <end position="41"/>
    </location>
</feature>
<evidence type="ECO:0000259" key="11">
    <source>
        <dbReference type="PROSITE" id="PS50928"/>
    </source>
</evidence>
<dbReference type="CDD" id="cd06261">
    <property type="entry name" value="TM_PBP2"/>
    <property type="match status" value="1"/>
</dbReference>
<comment type="subcellular location">
    <subcellularLocation>
        <location evidence="1">Cell inner membrane</location>
        <topology evidence="1">Multi-pass membrane protein</topology>
    </subcellularLocation>
    <subcellularLocation>
        <location evidence="10">Cell membrane</location>
        <topology evidence="10">Multi-pass membrane protein</topology>
    </subcellularLocation>
</comment>
<dbReference type="AlphaFoldDB" id="A0A2U2AGJ8"/>
<proteinExistence type="inferred from homology"/>
<keyword evidence="5" id="KW-0997">Cell inner membrane</keyword>
<evidence type="ECO:0000256" key="9">
    <source>
        <dbReference type="ARBA" id="ARBA00023136"/>
    </source>
</evidence>
<feature type="transmembrane region" description="Helical" evidence="10">
    <location>
        <begin position="92"/>
        <end position="112"/>
    </location>
</feature>
<protein>
    <submittedName>
        <fullName evidence="12">Arginine ABC transporter permease ArtQ</fullName>
    </submittedName>
</protein>
<keyword evidence="13" id="KW-1185">Reference proteome</keyword>
<evidence type="ECO:0000256" key="7">
    <source>
        <dbReference type="ARBA" id="ARBA00022970"/>
    </source>
</evidence>
<keyword evidence="9 10" id="KW-0472">Membrane</keyword>
<evidence type="ECO:0000256" key="3">
    <source>
        <dbReference type="ARBA" id="ARBA00022448"/>
    </source>
</evidence>
<feature type="transmembrane region" description="Helical" evidence="10">
    <location>
        <begin position="197"/>
        <end position="216"/>
    </location>
</feature>
<sequence length="234" mass="25744">MTLSEIIQYGPSLLEGFFITITLGILSFIIAVALGLGSALLSFSSLRSLRFISKAYTTIIRGIPDIVLIFLLFFGLQTLLNELTDLMGLSPIFLNPFVSGIITIGLIFGAFISETFRGALMAVPKGQFESCIALGMSKTHFYRRVIFPQAMRFALPGLSNNWLVMLKTTALVSLIGLHDLVFIANNAGKATRMTFDFYMVTAVGFLVLTTLSILLIKFLERHYSTGFTNEVSSL</sequence>
<evidence type="ECO:0000256" key="8">
    <source>
        <dbReference type="ARBA" id="ARBA00022989"/>
    </source>
</evidence>
<evidence type="ECO:0000256" key="1">
    <source>
        <dbReference type="ARBA" id="ARBA00004429"/>
    </source>
</evidence>
<keyword evidence="7" id="KW-0029">Amino-acid transport</keyword>
<evidence type="ECO:0000256" key="2">
    <source>
        <dbReference type="ARBA" id="ARBA00010072"/>
    </source>
</evidence>
<dbReference type="Proteomes" id="UP000245020">
    <property type="component" value="Unassembled WGS sequence"/>
</dbReference>
<evidence type="ECO:0000256" key="5">
    <source>
        <dbReference type="ARBA" id="ARBA00022519"/>
    </source>
</evidence>
<dbReference type="InterPro" id="IPR010065">
    <property type="entry name" value="AA_ABC_transptr_permease_3TM"/>
</dbReference>
<evidence type="ECO:0000313" key="13">
    <source>
        <dbReference type="Proteomes" id="UP000245020"/>
    </source>
</evidence>
<dbReference type="Gene3D" id="1.10.3720.10">
    <property type="entry name" value="MetI-like"/>
    <property type="match status" value="1"/>
</dbReference>
<accession>A0A2U2AGJ8</accession>
<evidence type="ECO:0000256" key="10">
    <source>
        <dbReference type="RuleBase" id="RU363032"/>
    </source>
</evidence>
<keyword evidence="3 10" id="KW-0813">Transport</keyword>
<evidence type="ECO:0000256" key="6">
    <source>
        <dbReference type="ARBA" id="ARBA00022692"/>
    </source>
</evidence>
<comment type="caution">
    <text evidence="12">The sequence shown here is derived from an EMBL/GenBank/DDBJ whole genome shotgun (WGS) entry which is preliminary data.</text>
</comment>
<name>A0A2U2AGJ8_9GAMM</name>
<dbReference type="GO" id="GO:0043190">
    <property type="term" value="C:ATP-binding cassette (ABC) transporter complex"/>
    <property type="evidence" value="ECO:0007669"/>
    <property type="project" value="InterPro"/>
</dbReference>
<keyword evidence="8 10" id="KW-1133">Transmembrane helix</keyword>
<comment type="similarity">
    <text evidence="2">Belongs to the binding-protein-dependent transport system permease family. HisMQ subfamily.</text>
</comment>
<organism evidence="12 13">
    <name type="scientific">Ignatzschineria ureiclastica</name>
    <dbReference type="NCBI Taxonomy" id="472582"/>
    <lineage>
        <taxon>Bacteria</taxon>
        <taxon>Pseudomonadati</taxon>
        <taxon>Pseudomonadota</taxon>
        <taxon>Gammaproteobacteria</taxon>
        <taxon>Cardiobacteriales</taxon>
        <taxon>Ignatzschineriaceae</taxon>
        <taxon>Ignatzschineria</taxon>
    </lineage>
</organism>
<feature type="domain" description="ABC transmembrane type-1" evidence="11">
    <location>
        <begin position="17"/>
        <end position="216"/>
    </location>
</feature>
<dbReference type="GO" id="GO:0006865">
    <property type="term" value="P:amino acid transport"/>
    <property type="evidence" value="ECO:0007669"/>
    <property type="project" value="UniProtKB-KW"/>
</dbReference>
<dbReference type="PANTHER" id="PTHR30133">
    <property type="entry name" value="CATIONIC AMINO ACID TRANSPORTER, MEMBRANE COMPONENT"/>
    <property type="match status" value="1"/>
</dbReference>
<feature type="transmembrane region" description="Helical" evidence="10">
    <location>
        <begin position="62"/>
        <end position="80"/>
    </location>
</feature>